<evidence type="ECO:0000313" key="2">
    <source>
        <dbReference type="Proteomes" id="UP001385499"/>
    </source>
</evidence>
<organism evidence="1 2">
    <name type="scientific">Roseibium algae</name>
    <dbReference type="NCBI Taxonomy" id="3123038"/>
    <lineage>
        <taxon>Bacteria</taxon>
        <taxon>Pseudomonadati</taxon>
        <taxon>Pseudomonadota</taxon>
        <taxon>Alphaproteobacteria</taxon>
        <taxon>Hyphomicrobiales</taxon>
        <taxon>Stappiaceae</taxon>
        <taxon>Roseibium</taxon>
    </lineage>
</organism>
<dbReference type="Pfam" id="PF11287">
    <property type="entry name" value="DUF3088"/>
    <property type="match status" value="1"/>
</dbReference>
<name>A0ABU8TIL2_9HYPH</name>
<keyword evidence="2" id="KW-1185">Reference proteome</keyword>
<protein>
    <submittedName>
        <fullName evidence="1">DUF3088 domain-containing protein</fullName>
    </submittedName>
</protein>
<accession>A0ABU8TIL2</accession>
<dbReference type="EMBL" id="JBAKIA010000004">
    <property type="protein sequence ID" value="MEJ8474005.1"/>
    <property type="molecule type" value="Genomic_DNA"/>
</dbReference>
<evidence type="ECO:0000313" key="1">
    <source>
        <dbReference type="EMBL" id="MEJ8474005.1"/>
    </source>
</evidence>
<proteinExistence type="predicted"/>
<reference evidence="1 2" key="1">
    <citation type="submission" date="2024-02" db="EMBL/GenBank/DDBJ databases">
        <title>Roseibium algae sp. nov., isolated from marine alga (Grateloupia sp.), showing potential in myo-inositol conversion.</title>
        <authorList>
            <person name="Wang Y."/>
        </authorList>
    </citation>
    <scope>NUCLEOTIDE SEQUENCE [LARGE SCALE GENOMIC DNA]</scope>
    <source>
        <strain evidence="1 2">H3510</strain>
    </source>
</reference>
<dbReference type="RefSeq" id="WP_340273713.1">
    <property type="nucleotide sequence ID" value="NZ_JBAKIA010000004.1"/>
</dbReference>
<comment type="caution">
    <text evidence="1">The sequence shown here is derived from an EMBL/GenBank/DDBJ whole genome shotgun (WGS) entry which is preliminary data.</text>
</comment>
<dbReference type="Proteomes" id="UP001385499">
    <property type="component" value="Unassembled WGS sequence"/>
</dbReference>
<sequence length="101" mass="11277">MKDALYLLTPGFRDPAYPGDNFYCWHCALLEGILASFPELAAKIDVYRIAWPRPRAELVALLGSENQSLPVLVLSDGGFIDDKDEILKALTKRHGFPLPHP</sequence>
<gene>
    <name evidence="1" type="ORF">V6575_07885</name>
</gene>
<dbReference type="InterPro" id="IPR021439">
    <property type="entry name" value="DUF3088"/>
</dbReference>